<accession>A0A917J4Y1</accession>
<evidence type="ECO:0000313" key="3">
    <source>
        <dbReference type="EMBL" id="GGH82954.1"/>
    </source>
</evidence>
<evidence type="ECO:0000313" key="4">
    <source>
        <dbReference type="Proteomes" id="UP000627292"/>
    </source>
</evidence>
<sequence>MKTNKQRVLSFMLSLFAITAITIAGNAQGFHLGAKAGANIGKLDGVRFKDGYNLGFHLGGFAEIDISKTFGIQPELLFNQTNTKVTNETNDIFKPGDNIHLNYLSIPILLRINAGQLLTFHAGPQYSILLNNQKTLLANAGDAFKTGDFALALGAQVNLSALRIYGRYNIGLSDVGDVSNQDKWKSQQVQLGVGFRIL</sequence>
<feature type="chain" id="PRO_5037134359" description="Outer membrane protein beta-barrel domain-containing protein" evidence="1">
    <location>
        <begin position="25"/>
        <end position="198"/>
    </location>
</feature>
<dbReference type="InterPro" id="IPR025665">
    <property type="entry name" value="Beta-barrel_OMP_2"/>
</dbReference>
<evidence type="ECO:0000256" key="1">
    <source>
        <dbReference type="SAM" id="SignalP"/>
    </source>
</evidence>
<evidence type="ECO:0000259" key="2">
    <source>
        <dbReference type="Pfam" id="PF13568"/>
    </source>
</evidence>
<dbReference type="InterPro" id="IPR011250">
    <property type="entry name" value="OMP/PagP_B-barrel"/>
</dbReference>
<dbReference type="AlphaFoldDB" id="A0A917J4Y1"/>
<keyword evidence="4" id="KW-1185">Reference proteome</keyword>
<dbReference type="RefSeq" id="WP_188959247.1">
    <property type="nucleotide sequence ID" value="NZ_BMIB01000008.1"/>
</dbReference>
<dbReference type="EMBL" id="BMIB01000008">
    <property type="protein sequence ID" value="GGH82954.1"/>
    <property type="molecule type" value="Genomic_DNA"/>
</dbReference>
<reference evidence="3" key="1">
    <citation type="journal article" date="2014" name="Int. J. Syst. Evol. Microbiol.">
        <title>Complete genome sequence of Corynebacterium casei LMG S-19264T (=DSM 44701T), isolated from a smear-ripened cheese.</title>
        <authorList>
            <consortium name="US DOE Joint Genome Institute (JGI-PGF)"/>
            <person name="Walter F."/>
            <person name="Albersmeier A."/>
            <person name="Kalinowski J."/>
            <person name="Ruckert C."/>
        </authorList>
    </citation>
    <scope>NUCLEOTIDE SEQUENCE</scope>
    <source>
        <strain evidence="3">CGMCC 1.15290</strain>
    </source>
</reference>
<protein>
    <recommendedName>
        <fullName evidence="2">Outer membrane protein beta-barrel domain-containing protein</fullName>
    </recommendedName>
</protein>
<name>A0A917J4Y1_9BACT</name>
<keyword evidence="1" id="KW-0732">Signal</keyword>
<dbReference type="Pfam" id="PF13568">
    <property type="entry name" value="OMP_b-brl_2"/>
    <property type="match status" value="1"/>
</dbReference>
<feature type="domain" description="Outer membrane protein beta-barrel" evidence="2">
    <location>
        <begin position="27"/>
        <end position="175"/>
    </location>
</feature>
<organism evidence="3 4">
    <name type="scientific">Filimonas zeae</name>
    <dbReference type="NCBI Taxonomy" id="1737353"/>
    <lineage>
        <taxon>Bacteria</taxon>
        <taxon>Pseudomonadati</taxon>
        <taxon>Bacteroidota</taxon>
        <taxon>Chitinophagia</taxon>
        <taxon>Chitinophagales</taxon>
        <taxon>Chitinophagaceae</taxon>
        <taxon>Filimonas</taxon>
    </lineage>
</organism>
<proteinExistence type="predicted"/>
<comment type="caution">
    <text evidence="3">The sequence shown here is derived from an EMBL/GenBank/DDBJ whole genome shotgun (WGS) entry which is preliminary data.</text>
</comment>
<reference evidence="3" key="2">
    <citation type="submission" date="2020-09" db="EMBL/GenBank/DDBJ databases">
        <authorList>
            <person name="Sun Q."/>
            <person name="Zhou Y."/>
        </authorList>
    </citation>
    <scope>NUCLEOTIDE SEQUENCE</scope>
    <source>
        <strain evidence="3">CGMCC 1.15290</strain>
    </source>
</reference>
<gene>
    <name evidence="3" type="ORF">GCM10011379_57620</name>
</gene>
<dbReference type="Proteomes" id="UP000627292">
    <property type="component" value="Unassembled WGS sequence"/>
</dbReference>
<feature type="signal peptide" evidence="1">
    <location>
        <begin position="1"/>
        <end position="24"/>
    </location>
</feature>
<dbReference type="SUPFAM" id="SSF56925">
    <property type="entry name" value="OMPA-like"/>
    <property type="match status" value="1"/>
</dbReference>